<protein>
    <submittedName>
        <fullName evidence="1">Uncharacterized protein</fullName>
    </submittedName>
</protein>
<name>A0A2P2JT43_RHIMU</name>
<proteinExistence type="predicted"/>
<reference evidence="1" key="1">
    <citation type="submission" date="2018-02" db="EMBL/GenBank/DDBJ databases">
        <title>Rhizophora mucronata_Transcriptome.</title>
        <authorList>
            <person name="Meera S.P."/>
            <person name="Sreeshan A."/>
            <person name="Augustine A."/>
        </authorList>
    </citation>
    <scope>NUCLEOTIDE SEQUENCE</scope>
    <source>
        <tissue evidence="1">Leaf</tissue>
    </source>
</reference>
<evidence type="ECO:0000313" key="1">
    <source>
        <dbReference type="EMBL" id="MBW96641.1"/>
    </source>
</evidence>
<dbReference type="EMBL" id="GGEC01016158">
    <property type="protein sequence ID" value="MBW96641.1"/>
    <property type="molecule type" value="Transcribed_RNA"/>
</dbReference>
<organism evidence="1">
    <name type="scientific">Rhizophora mucronata</name>
    <name type="common">Asiatic mangrove</name>
    <dbReference type="NCBI Taxonomy" id="61149"/>
    <lineage>
        <taxon>Eukaryota</taxon>
        <taxon>Viridiplantae</taxon>
        <taxon>Streptophyta</taxon>
        <taxon>Embryophyta</taxon>
        <taxon>Tracheophyta</taxon>
        <taxon>Spermatophyta</taxon>
        <taxon>Magnoliopsida</taxon>
        <taxon>eudicotyledons</taxon>
        <taxon>Gunneridae</taxon>
        <taxon>Pentapetalae</taxon>
        <taxon>rosids</taxon>
        <taxon>fabids</taxon>
        <taxon>Malpighiales</taxon>
        <taxon>Rhizophoraceae</taxon>
        <taxon>Rhizophora</taxon>
    </lineage>
</organism>
<dbReference type="AlphaFoldDB" id="A0A2P2JT43"/>
<sequence>MYFLIGFFKLLVRWGFSSSRGCFS</sequence>
<accession>A0A2P2JT43</accession>